<gene>
    <name evidence="2" type="primary">yidD</name>
    <name evidence="2" type="ORF">E6K74_04905</name>
    <name evidence="3" type="ORF">E6K77_06175</name>
</gene>
<comment type="function">
    <text evidence="1">Could be involved in insertion of integral membrane proteins into the membrane.</text>
</comment>
<keyword evidence="1" id="KW-1003">Cell membrane</keyword>
<evidence type="ECO:0000313" key="5">
    <source>
        <dbReference type="Proteomes" id="UP000319829"/>
    </source>
</evidence>
<evidence type="ECO:0000256" key="1">
    <source>
        <dbReference type="HAMAP-Rule" id="MF_00386"/>
    </source>
</evidence>
<dbReference type="HAMAP" id="MF_00386">
    <property type="entry name" value="UPF0161_YidD"/>
    <property type="match status" value="1"/>
</dbReference>
<protein>
    <recommendedName>
        <fullName evidence="1">Putative membrane protein insertion efficiency factor</fullName>
    </recommendedName>
</protein>
<organism evidence="2 5">
    <name type="scientific">Eiseniibacteriota bacterium</name>
    <dbReference type="NCBI Taxonomy" id="2212470"/>
    <lineage>
        <taxon>Bacteria</taxon>
        <taxon>Candidatus Eiseniibacteriota</taxon>
    </lineage>
</organism>
<accession>A0A538SU11</accession>
<reference evidence="4 5" key="1">
    <citation type="journal article" date="2019" name="Nat. Microbiol.">
        <title>Mediterranean grassland soil C-N compound turnover is dependent on rainfall and depth, and is mediated by genomically divergent microorganisms.</title>
        <authorList>
            <person name="Diamond S."/>
            <person name="Andeer P.F."/>
            <person name="Li Z."/>
            <person name="Crits-Christoph A."/>
            <person name="Burstein D."/>
            <person name="Anantharaman K."/>
            <person name="Lane K.R."/>
            <person name="Thomas B.C."/>
            <person name="Pan C."/>
            <person name="Northen T.R."/>
            <person name="Banfield J.F."/>
        </authorList>
    </citation>
    <scope>NUCLEOTIDE SEQUENCE [LARGE SCALE GENOMIC DNA]</scope>
    <source>
        <strain evidence="2">WS_4</strain>
        <strain evidence="3">WS_7</strain>
    </source>
</reference>
<dbReference type="Pfam" id="PF01809">
    <property type="entry name" value="YidD"/>
    <property type="match status" value="1"/>
</dbReference>
<dbReference type="Proteomes" id="UP000317366">
    <property type="component" value="Unassembled WGS sequence"/>
</dbReference>
<comment type="subcellular location">
    <subcellularLocation>
        <location evidence="1">Cell membrane</location>
        <topology evidence="1">Peripheral membrane protein</topology>
        <orientation evidence="1">Cytoplasmic side</orientation>
    </subcellularLocation>
</comment>
<dbReference type="AlphaFoldDB" id="A0A538SU11"/>
<evidence type="ECO:0000313" key="2">
    <source>
        <dbReference type="EMBL" id="TMQ54870.1"/>
    </source>
</evidence>
<dbReference type="PANTHER" id="PTHR33383">
    <property type="entry name" value="MEMBRANE PROTEIN INSERTION EFFICIENCY FACTOR-RELATED"/>
    <property type="match status" value="1"/>
</dbReference>
<sequence>MGLRWLLLWLIRFYRAAVSPFLPRSCRFEPSCAAYAEEAMARRPLRRALILIVGRVLRCHPFHPGGYDPVP</sequence>
<evidence type="ECO:0000313" key="3">
    <source>
        <dbReference type="EMBL" id="TMQ63021.1"/>
    </source>
</evidence>
<proteinExistence type="inferred from homology"/>
<dbReference type="NCBIfam" id="TIGR00278">
    <property type="entry name" value="membrane protein insertion efficiency factor YidD"/>
    <property type="match status" value="1"/>
</dbReference>
<dbReference type="GO" id="GO:0005886">
    <property type="term" value="C:plasma membrane"/>
    <property type="evidence" value="ECO:0007669"/>
    <property type="project" value="UniProtKB-SubCell"/>
</dbReference>
<dbReference type="Proteomes" id="UP000319829">
    <property type="component" value="Unassembled WGS sequence"/>
</dbReference>
<dbReference type="EMBL" id="VBOU01000050">
    <property type="protein sequence ID" value="TMQ54870.1"/>
    <property type="molecule type" value="Genomic_DNA"/>
</dbReference>
<keyword evidence="1" id="KW-0472">Membrane</keyword>
<comment type="caution">
    <text evidence="2">The sequence shown here is derived from an EMBL/GenBank/DDBJ whole genome shotgun (WGS) entry which is preliminary data.</text>
</comment>
<dbReference type="PANTHER" id="PTHR33383:SF1">
    <property type="entry name" value="MEMBRANE PROTEIN INSERTION EFFICIENCY FACTOR-RELATED"/>
    <property type="match status" value="1"/>
</dbReference>
<evidence type="ECO:0000313" key="4">
    <source>
        <dbReference type="Proteomes" id="UP000317366"/>
    </source>
</evidence>
<dbReference type="InterPro" id="IPR002696">
    <property type="entry name" value="Membr_insert_effic_factor_YidD"/>
</dbReference>
<dbReference type="SMART" id="SM01234">
    <property type="entry name" value="Haemolytic"/>
    <property type="match status" value="1"/>
</dbReference>
<dbReference type="EMBL" id="VBOX01000065">
    <property type="protein sequence ID" value="TMQ63021.1"/>
    <property type="molecule type" value="Genomic_DNA"/>
</dbReference>
<name>A0A538SU11_UNCEI</name>
<comment type="similarity">
    <text evidence="1">Belongs to the UPF0161 family.</text>
</comment>